<keyword evidence="1" id="KW-0805">Transcription regulation</keyword>
<dbReference type="Gene3D" id="1.10.10.10">
    <property type="entry name" value="Winged helix-like DNA-binding domain superfamily/Winged helix DNA-binding domain"/>
    <property type="match status" value="1"/>
</dbReference>
<sequence>MSTNRTARLTETLRRQILDGEITVGQKLPSEAELIGEHGVSRTVVREALGRLQAAGLIRTRRGAGSFALTPPAEHPRDSPPPPRTPEERATLIEFRMALECEAAALAAQRRSPAQLENLRAALAAFAAGADHPATAVEQDFAFHREIAAASGNPHLLTAVEQLGASMIAMPRRRLEGEEKAPQGAEAPDGEAPATAALAEHHAVLDAIAEADPRAASSAMRAHLTASRRRVLA</sequence>
<reference evidence="7" key="1">
    <citation type="journal article" date="2019" name="Int. J. Syst. Evol. Microbiol.">
        <title>The Global Catalogue of Microorganisms (GCM) 10K type strain sequencing project: providing services to taxonomists for standard genome sequencing and annotation.</title>
        <authorList>
            <consortium name="The Broad Institute Genomics Platform"/>
            <consortium name="The Broad Institute Genome Sequencing Center for Infectious Disease"/>
            <person name="Wu L."/>
            <person name="Ma J."/>
        </authorList>
    </citation>
    <scope>NUCLEOTIDE SEQUENCE [LARGE SCALE GENOMIC DNA]</scope>
    <source>
        <strain evidence="7">JCM 14309</strain>
    </source>
</reference>
<evidence type="ECO:0000313" key="6">
    <source>
        <dbReference type="EMBL" id="GAA3058574.1"/>
    </source>
</evidence>
<dbReference type="PRINTS" id="PR00035">
    <property type="entry name" value="HTHGNTR"/>
</dbReference>
<dbReference type="Proteomes" id="UP001500236">
    <property type="component" value="Unassembled WGS sequence"/>
</dbReference>
<dbReference type="SUPFAM" id="SSF46785">
    <property type="entry name" value="Winged helix' DNA-binding domain"/>
    <property type="match status" value="1"/>
</dbReference>
<dbReference type="InterPro" id="IPR000524">
    <property type="entry name" value="Tscrpt_reg_HTH_GntR"/>
</dbReference>
<organism evidence="6 7">
    <name type="scientific">Nesterenkonia aethiopica</name>
    <dbReference type="NCBI Taxonomy" id="269144"/>
    <lineage>
        <taxon>Bacteria</taxon>
        <taxon>Bacillati</taxon>
        <taxon>Actinomycetota</taxon>
        <taxon>Actinomycetes</taxon>
        <taxon>Micrococcales</taxon>
        <taxon>Micrococcaceae</taxon>
        <taxon>Nesterenkonia</taxon>
    </lineage>
</organism>
<dbReference type="PROSITE" id="PS50949">
    <property type="entry name" value="HTH_GNTR"/>
    <property type="match status" value="1"/>
</dbReference>
<dbReference type="RefSeq" id="WP_344684801.1">
    <property type="nucleotide sequence ID" value="NZ_BAAAVT010000005.1"/>
</dbReference>
<evidence type="ECO:0000256" key="4">
    <source>
        <dbReference type="SAM" id="MobiDB-lite"/>
    </source>
</evidence>
<accession>A0ABP6LWV5</accession>
<dbReference type="CDD" id="cd07377">
    <property type="entry name" value="WHTH_GntR"/>
    <property type="match status" value="1"/>
</dbReference>
<protein>
    <submittedName>
        <fullName evidence="6">FadR/GntR family transcriptional regulator</fullName>
    </submittedName>
</protein>
<dbReference type="PANTHER" id="PTHR43537">
    <property type="entry name" value="TRANSCRIPTIONAL REGULATOR, GNTR FAMILY"/>
    <property type="match status" value="1"/>
</dbReference>
<proteinExistence type="predicted"/>
<name>A0ABP6LWV5_9MICC</name>
<dbReference type="InterPro" id="IPR008920">
    <property type="entry name" value="TF_FadR/GntR_C"/>
</dbReference>
<evidence type="ECO:0000256" key="3">
    <source>
        <dbReference type="ARBA" id="ARBA00023163"/>
    </source>
</evidence>
<evidence type="ECO:0000313" key="7">
    <source>
        <dbReference type="Proteomes" id="UP001500236"/>
    </source>
</evidence>
<dbReference type="InterPro" id="IPR036388">
    <property type="entry name" value="WH-like_DNA-bd_sf"/>
</dbReference>
<evidence type="ECO:0000259" key="5">
    <source>
        <dbReference type="PROSITE" id="PS50949"/>
    </source>
</evidence>
<dbReference type="SMART" id="SM00895">
    <property type="entry name" value="FCD"/>
    <property type="match status" value="1"/>
</dbReference>
<dbReference type="PANTHER" id="PTHR43537:SF44">
    <property type="entry name" value="GNTR FAMILY REGULATORY PROTEIN"/>
    <property type="match status" value="1"/>
</dbReference>
<dbReference type="Pfam" id="PF00392">
    <property type="entry name" value="GntR"/>
    <property type="match status" value="1"/>
</dbReference>
<keyword evidence="2" id="KW-0238">DNA-binding</keyword>
<gene>
    <name evidence="6" type="ORF">GCM10010529_10450</name>
</gene>
<evidence type="ECO:0000256" key="2">
    <source>
        <dbReference type="ARBA" id="ARBA00023125"/>
    </source>
</evidence>
<comment type="caution">
    <text evidence="6">The sequence shown here is derived from an EMBL/GenBank/DDBJ whole genome shotgun (WGS) entry which is preliminary data.</text>
</comment>
<dbReference type="Pfam" id="PF07729">
    <property type="entry name" value="FCD"/>
    <property type="match status" value="1"/>
</dbReference>
<dbReference type="Gene3D" id="1.20.120.530">
    <property type="entry name" value="GntR ligand-binding domain-like"/>
    <property type="match status" value="1"/>
</dbReference>
<keyword evidence="7" id="KW-1185">Reference proteome</keyword>
<feature type="region of interest" description="Disordered" evidence="4">
    <location>
        <begin position="63"/>
        <end position="87"/>
    </location>
</feature>
<evidence type="ECO:0000256" key="1">
    <source>
        <dbReference type="ARBA" id="ARBA00023015"/>
    </source>
</evidence>
<dbReference type="SUPFAM" id="SSF48008">
    <property type="entry name" value="GntR ligand-binding domain-like"/>
    <property type="match status" value="1"/>
</dbReference>
<dbReference type="SMART" id="SM00345">
    <property type="entry name" value="HTH_GNTR"/>
    <property type="match status" value="1"/>
</dbReference>
<keyword evidence="3" id="KW-0804">Transcription</keyword>
<feature type="domain" description="HTH gntR-type" evidence="5">
    <location>
        <begin position="3"/>
        <end position="71"/>
    </location>
</feature>
<dbReference type="InterPro" id="IPR036390">
    <property type="entry name" value="WH_DNA-bd_sf"/>
</dbReference>
<dbReference type="InterPro" id="IPR011711">
    <property type="entry name" value="GntR_C"/>
</dbReference>
<dbReference type="EMBL" id="BAAAVT010000005">
    <property type="protein sequence ID" value="GAA3058574.1"/>
    <property type="molecule type" value="Genomic_DNA"/>
</dbReference>